<keyword evidence="5" id="KW-0217">Developmental protein</keyword>
<protein>
    <recommendedName>
        <fullName evidence="4">Protein unc-45 homolog B</fullName>
    </recommendedName>
</protein>
<evidence type="ECO:0000256" key="3">
    <source>
        <dbReference type="ARBA" id="ARBA00004556"/>
    </source>
</evidence>
<comment type="subcellular location">
    <subcellularLocation>
        <location evidence="1">Cytoplasm</location>
        <location evidence="1">Myofibril</location>
        <location evidence="1">Sarcomere</location>
        <location evidence="1">A band</location>
    </subcellularLocation>
    <subcellularLocation>
        <location evidence="2">Cytoplasm</location>
        <location evidence="2">Myofibril</location>
        <location evidence="2">Sarcomere</location>
        <location evidence="2">Z line</location>
    </subcellularLocation>
    <subcellularLocation>
        <location evidence="3">Cytoplasm</location>
        <location evidence="3">Perinuclear region</location>
    </subcellularLocation>
</comment>
<dbReference type="Proteomes" id="UP000014500">
    <property type="component" value="Unassembled WGS sequence"/>
</dbReference>
<dbReference type="eggNOG" id="KOG4151">
    <property type="taxonomic scope" value="Eukaryota"/>
</dbReference>
<dbReference type="GO" id="GO:0030018">
    <property type="term" value="C:Z disc"/>
    <property type="evidence" value="ECO:0007669"/>
    <property type="project" value="UniProtKB-SubCell"/>
</dbReference>
<dbReference type="InterPro" id="IPR011989">
    <property type="entry name" value="ARM-like"/>
</dbReference>
<dbReference type="EMBL" id="JH432085">
    <property type="status" value="NOT_ANNOTATED_CDS"/>
    <property type="molecule type" value="Genomic_DNA"/>
</dbReference>
<evidence type="ECO:0000256" key="8">
    <source>
        <dbReference type="ARBA" id="ARBA00022782"/>
    </source>
</evidence>
<keyword evidence="13" id="KW-1185">Reference proteome</keyword>
<evidence type="ECO:0000259" key="11">
    <source>
        <dbReference type="Pfam" id="PF11701"/>
    </source>
</evidence>
<dbReference type="SMART" id="SM00185">
    <property type="entry name" value="ARM"/>
    <property type="match status" value="4"/>
</dbReference>
<evidence type="ECO:0000256" key="9">
    <source>
        <dbReference type="ARBA" id="ARBA00022803"/>
    </source>
</evidence>
<dbReference type="AlphaFoldDB" id="T1JCZ1"/>
<dbReference type="SUPFAM" id="SSF48371">
    <property type="entry name" value="ARM repeat"/>
    <property type="match status" value="2"/>
</dbReference>
<dbReference type="Gene3D" id="1.25.10.10">
    <property type="entry name" value="Leucine-rich Repeat Variant"/>
    <property type="match status" value="2"/>
</dbReference>
<dbReference type="PANTHER" id="PTHR45994:SF1">
    <property type="entry name" value="FI21225P1"/>
    <property type="match status" value="1"/>
</dbReference>
<dbReference type="GO" id="GO:0051879">
    <property type="term" value="F:Hsp90 protein binding"/>
    <property type="evidence" value="ECO:0007669"/>
    <property type="project" value="TreeGrafter"/>
</dbReference>
<evidence type="ECO:0000256" key="4">
    <source>
        <dbReference type="ARBA" id="ARBA00020768"/>
    </source>
</evidence>
<keyword evidence="10" id="KW-0143">Chaperone</keyword>
<evidence type="ECO:0000256" key="6">
    <source>
        <dbReference type="ARBA" id="ARBA00022490"/>
    </source>
</evidence>
<keyword evidence="6" id="KW-0963">Cytoplasm</keyword>
<feature type="domain" description="UNC-45/Cro1/She4 central" evidence="11">
    <location>
        <begin position="346"/>
        <end position="499"/>
    </location>
</feature>
<dbReference type="InterPro" id="IPR011990">
    <property type="entry name" value="TPR-like_helical_dom_sf"/>
</dbReference>
<dbReference type="Gene3D" id="1.25.40.10">
    <property type="entry name" value="Tetratricopeptide repeat domain"/>
    <property type="match status" value="1"/>
</dbReference>
<dbReference type="EnsemblMetazoa" id="SMAR011663-RA">
    <property type="protein sequence ID" value="SMAR011663-PA"/>
    <property type="gene ID" value="SMAR011663"/>
</dbReference>
<organism evidence="12 13">
    <name type="scientific">Strigamia maritima</name>
    <name type="common">European centipede</name>
    <name type="synonym">Geophilus maritimus</name>
    <dbReference type="NCBI Taxonomy" id="126957"/>
    <lineage>
        <taxon>Eukaryota</taxon>
        <taxon>Metazoa</taxon>
        <taxon>Ecdysozoa</taxon>
        <taxon>Arthropoda</taxon>
        <taxon>Myriapoda</taxon>
        <taxon>Chilopoda</taxon>
        <taxon>Pleurostigmophora</taxon>
        <taxon>Geophilomorpha</taxon>
        <taxon>Linotaeniidae</taxon>
        <taxon>Strigamia</taxon>
    </lineage>
</organism>
<evidence type="ECO:0000256" key="10">
    <source>
        <dbReference type="ARBA" id="ARBA00023186"/>
    </source>
</evidence>
<evidence type="ECO:0000256" key="5">
    <source>
        <dbReference type="ARBA" id="ARBA00022473"/>
    </source>
</evidence>
<dbReference type="FunFam" id="1.25.10.10:FF:000043">
    <property type="entry name" value="Unc-45 myosin chaperone B"/>
    <property type="match status" value="1"/>
</dbReference>
<reference evidence="12" key="2">
    <citation type="submission" date="2015-02" db="UniProtKB">
        <authorList>
            <consortium name="EnsemblMetazoa"/>
        </authorList>
    </citation>
    <scope>IDENTIFICATION</scope>
</reference>
<dbReference type="Pfam" id="PF11701">
    <property type="entry name" value="UNC45-central"/>
    <property type="match status" value="1"/>
</dbReference>
<sequence>MAGEGEDKVAPLKDEGNANFNRGDYHEAIGFYTKALVTASEQIGKIKEENQLTLYKNRAAAYLKLGLTKNALNDCTAALELNSQDAKALFRRCQALEQLEKFDEAYKDAKELHNIDPKNKAIQPVLARLHAKLQEMAKTQSSTNKRVEQMFDLVFGGAASGGDQQSKQQAANNLVVLSRDKAGAEMMFKNKIVPKILGLMKTERDPEIITACIRTLGELCKGDVERTRRILAQVTIAQMIEGLNSKLEVQVNAAQHAVQIIFDTFSGMDLKEEKKADKKLLEENRVEIDGLMKTLTHAVSSYAMSANGRDAIIELIMRNVSFTALNWGEKLLETDGIGRLLEVASVIDELKLEPHLETTRNTRTLVAIALQHIYDSLSADMYREQFRVKVDDFIKDKLLSPETESKIRVTAAIGCLLQGAVDVGNYCIGQQGILEMMLVMAGTDDPIQQMVSAEALIAASGKKDKCSSILSQGVNILKKLYQSNNDSIRVRGLVGLCKLGSMGGSDSSIRPFADGSSHKLSEACIKLLLNPSKDGDIRKWAAEGLSYLTLDAEVKEELVSDKAAVNALVELAKTGGETVLYGVVTTFVNLTNCYDKQEIIPELIQLAKFSKQHVPEEHALDSRECTGLRIKKLTELGMASALVALSKTESANSKELISRIFNAICEQTELRGIVVQAGGAKALLPMALDGTDKGKIQAAQALSRITISINPEVALPGQRCAEVVRPILQLLHPDCSGLENFEALLALCNLARVSETVRKNLIKDVKFDKIETYMYEDHEMIKRAATQCMVNLIFSDEMIKYFEGPNDRVKYWTLLCMEEDYETAKAAAGGLAMLTEASKKCCRKVFEANAWLDSLRYLLVNECPEMQYRGACIVSNMMNASKSVAEKLVDTDITELLMAISKLEDPKYTRSRDVVAKTLVAAEKWKLIEKNRDGDDDTSD</sequence>
<evidence type="ECO:0000256" key="7">
    <source>
        <dbReference type="ARBA" id="ARBA00022541"/>
    </source>
</evidence>
<dbReference type="OMA" id="LDQKHED"/>
<proteinExistence type="predicted"/>
<dbReference type="STRING" id="126957.T1JCZ1"/>
<reference evidence="13" key="1">
    <citation type="submission" date="2011-05" db="EMBL/GenBank/DDBJ databases">
        <authorList>
            <person name="Richards S.R."/>
            <person name="Qu J."/>
            <person name="Jiang H."/>
            <person name="Jhangiani S.N."/>
            <person name="Agravi P."/>
            <person name="Goodspeed R."/>
            <person name="Gross S."/>
            <person name="Mandapat C."/>
            <person name="Jackson L."/>
            <person name="Mathew T."/>
            <person name="Pu L."/>
            <person name="Thornton R."/>
            <person name="Saada N."/>
            <person name="Wilczek-Boney K.B."/>
            <person name="Lee S."/>
            <person name="Kovar C."/>
            <person name="Wu Y."/>
            <person name="Scherer S.E."/>
            <person name="Worley K.C."/>
            <person name="Muzny D.M."/>
            <person name="Gibbs R."/>
        </authorList>
    </citation>
    <scope>NUCLEOTIDE SEQUENCE</scope>
    <source>
        <strain evidence="13">Brora</strain>
    </source>
</reference>
<dbReference type="HOGENOM" id="CLU_007331_0_0_1"/>
<dbReference type="InterPro" id="IPR019734">
    <property type="entry name" value="TPR_rpt"/>
</dbReference>
<dbReference type="GO" id="GO:0048471">
    <property type="term" value="C:perinuclear region of cytoplasm"/>
    <property type="evidence" value="ECO:0007669"/>
    <property type="project" value="UniProtKB-SubCell"/>
</dbReference>
<dbReference type="InterPro" id="IPR024660">
    <property type="entry name" value="UCS_central_dom"/>
</dbReference>
<evidence type="ECO:0000313" key="12">
    <source>
        <dbReference type="EnsemblMetazoa" id="SMAR011663-PA"/>
    </source>
</evidence>
<keyword evidence="9" id="KW-0802">TPR repeat</keyword>
<dbReference type="PhylomeDB" id="T1JCZ1"/>
<dbReference type="SUPFAM" id="SSF48452">
    <property type="entry name" value="TPR-like"/>
    <property type="match status" value="1"/>
</dbReference>
<dbReference type="GO" id="GO:0030154">
    <property type="term" value="P:cell differentiation"/>
    <property type="evidence" value="ECO:0007669"/>
    <property type="project" value="UniProtKB-KW"/>
</dbReference>
<dbReference type="GO" id="GO:0031672">
    <property type="term" value="C:A band"/>
    <property type="evidence" value="ECO:0007669"/>
    <property type="project" value="UniProtKB-SubCell"/>
</dbReference>
<dbReference type="GO" id="GO:0007517">
    <property type="term" value="P:muscle organ development"/>
    <property type="evidence" value="ECO:0007669"/>
    <property type="project" value="UniProtKB-KW"/>
</dbReference>
<accession>T1JCZ1</accession>
<evidence type="ECO:0000256" key="1">
    <source>
        <dbReference type="ARBA" id="ARBA00004161"/>
    </source>
</evidence>
<keyword evidence="8" id="KW-0221">Differentiation</keyword>
<dbReference type="InterPro" id="IPR016024">
    <property type="entry name" value="ARM-type_fold"/>
</dbReference>
<name>T1JCZ1_STRMM</name>
<dbReference type="InterPro" id="IPR000225">
    <property type="entry name" value="Armadillo"/>
</dbReference>
<evidence type="ECO:0000256" key="2">
    <source>
        <dbReference type="ARBA" id="ARBA00004216"/>
    </source>
</evidence>
<keyword evidence="7" id="KW-0517">Myogenesis</keyword>
<evidence type="ECO:0000313" key="13">
    <source>
        <dbReference type="Proteomes" id="UP000014500"/>
    </source>
</evidence>
<dbReference type="SMART" id="SM00028">
    <property type="entry name" value="TPR"/>
    <property type="match status" value="3"/>
</dbReference>
<dbReference type="PANTHER" id="PTHR45994">
    <property type="entry name" value="FI21225P1"/>
    <property type="match status" value="1"/>
</dbReference>